<dbReference type="AlphaFoldDB" id="A0A0G1YEH4"/>
<dbReference type="CDD" id="cd00093">
    <property type="entry name" value="HTH_XRE"/>
    <property type="match status" value="1"/>
</dbReference>
<organism evidence="1 2">
    <name type="scientific">Candidatus Gottesmanbacteria bacterium GW2011_GWB1_49_7</name>
    <dbReference type="NCBI Taxonomy" id="1618448"/>
    <lineage>
        <taxon>Bacteria</taxon>
        <taxon>Candidatus Gottesmaniibacteriota</taxon>
    </lineage>
</organism>
<dbReference type="InterPro" id="IPR010982">
    <property type="entry name" value="Lambda_DNA-bd_dom_sf"/>
</dbReference>
<dbReference type="SUPFAM" id="SSF47413">
    <property type="entry name" value="lambda repressor-like DNA-binding domains"/>
    <property type="match status" value="1"/>
</dbReference>
<proteinExistence type="predicted"/>
<evidence type="ECO:0000313" key="2">
    <source>
        <dbReference type="Proteomes" id="UP000034588"/>
    </source>
</evidence>
<protein>
    <recommendedName>
        <fullName evidence="3">HTH cro/C1-type domain-containing protein</fullName>
    </recommendedName>
</protein>
<sequence length="123" mass="14273">MSRYKKLAEFLERQRVEISRREGHIVTWQELANRVGVAFQSMGRYKDGNTMPELAVRQRMAEVFGPDIWVAMGMLPPDLDPAFLRLYLGAKQDPNLKRILDDAMERAQEYQEKQPTTGQLSFV</sequence>
<dbReference type="GO" id="GO:0003677">
    <property type="term" value="F:DNA binding"/>
    <property type="evidence" value="ECO:0007669"/>
    <property type="project" value="InterPro"/>
</dbReference>
<reference evidence="1 2" key="1">
    <citation type="journal article" date="2015" name="Nature">
        <title>rRNA introns, odd ribosomes, and small enigmatic genomes across a large radiation of phyla.</title>
        <authorList>
            <person name="Brown C.T."/>
            <person name="Hug L.A."/>
            <person name="Thomas B.C."/>
            <person name="Sharon I."/>
            <person name="Castelle C.J."/>
            <person name="Singh A."/>
            <person name="Wilkins M.J."/>
            <person name="Williams K.H."/>
            <person name="Banfield J.F."/>
        </authorList>
    </citation>
    <scope>NUCLEOTIDE SEQUENCE [LARGE SCALE GENOMIC DNA]</scope>
</reference>
<dbReference type="InterPro" id="IPR001387">
    <property type="entry name" value="Cro/C1-type_HTH"/>
</dbReference>
<dbReference type="Proteomes" id="UP000034588">
    <property type="component" value="Unassembled WGS sequence"/>
</dbReference>
<dbReference type="EMBL" id="LCQD01000001">
    <property type="protein sequence ID" value="KKW13382.1"/>
    <property type="molecule type" value="Genomic_DNA"/>
</dbReference>
<evidence type="ECO:0008006" key="3">
    <source>
        <dbReference type="Google" id="ProtNLM"/>
    </source>
</evidence>
<gene>
    <name evidence="1" type="ORF">UY48_C0001G0003</name>
</gene>
<name>A0A0G1YEH4_9BACT</name>
<evidence type="ECO:0000313" key="1">
    <source>
        <dbReference type="EMBL" id="KKW13382.1"/>
    </source>
</evidence>
<accession>A0A0G1YEH4</accession>
<comment type="caution">
    <text evidence="1">The sequence shown here is derived from an EMBL/GenBank/DDBJ whole genome shotgun (WGS) entry which is preliminary data.</text>
</comment>